<dbReference type="Gene3D" id="2.30.110.10">
    <property type="entry name" value="Electron Transport, Fmn-binding Protein, Chain A"/>
    <property type="match status" value="1"/>
</dbReference>
<comment type="caution">
    <text evidence="6">The sequence shown here is derived from an EMBL/GenBank/DDBJ whole genome shotgun (WGS) entry which is preliminary data.</text>
</comment>
<accession>A0ABQ1JSC1</accession>
<keyword evidence="3" id="KW-0975">Bacterial flagellum</keyword>
<evidence type="ECO:0000313" key="6">
    <source>
        <dbReference type="EMBL" id="GGB75581.1"/>
    </source>
</evidence>
<keyword evidence="2" id="KW-0547">Nucleotide-binding</keyword>
<dbReference type="EMBL" id="BMII01000053">
    <property type="protein sequence ID" value="GGB75581.1"/>
    <property type="molecule type" value="Genomic_DNA"/>
</dbReference>
<evidence type="ECO:0000256" key="2">
    <source>
        <dbReference type="ARBA" id="ARBA00022741"/>
    </source>
</evidence>
<dbReference type="Pfam" id="PF07238">
    <property type="entry name" value="PilZ"/>
    <property type="match status" value="1"/>
</dbReference>
<evidence type="ECO:0000259" key="4">
    <source>
        <dbReference type="Pfam" id="PF07238"/>
    </source>
</evidence>
<dbReference type="Proteomes" id="UP000617555">
    <property type="component" value="Unassembled WGS sequence"/>
</dbReference>
<name>A0ABQ1JSC1_9GAMM</name>
<keyword evidence="1" id="KW-0973">c-di-GMP</keyword>
<dbReference type="InterPro" id="IPR012349">
    <property type="entry name" value="Split_barrel_FMN-bd"/>
</dbReference>
<gene>
    <name evidence="6" type="ORF">GCM10011607_39860</name>
</gene>
<feature type="domain" description="PilZ" evidence="4">
    <location>
        <begin position="116"/>
        <end position="211"/>
    </location>
</feature>
<reference evidence="7" key="1">
    <citation type="journal article" date="2019" name="Int. J. Syst. Evol. Microbiol.">
        <title>The Global Catalogue of Microorganisms (GCM) 10K type strain sequencing project: providing services to taxonomists for standard genome sequencing and annotation.</title>
        <authorList>
            <consortium name="The Broad Institute Genomics Platform"/>
            <consortium name="The Broad Institute Genome Sequencing Center for Infectious Disease"/>
            <person name="Wu L."/>
            <person name="Ma J."/>
        </authorList>
    </citation>
    <scope>NUCLEOTIDE SEQUENCE [LARGE SCALE GENOMIC DNA]</scope>
    <source>
        <strain evidence="7">CGMCC 1.15339</strain>
    </source>
</reference>
<dbReference type="Gene3D" id="2.40.10.220">
    <property type="entry name" value="predicted glycosyltransferase like domains"/>
    <property type="match status" value="1"/>
</dbReference>
<protein>
    <recommendedName>
        <fullName evidence="8">Flagellar brake protein</fullName>
    </recommendedName>
</protein>
<dbReference type="RefSeq" id="WP_188741043.1">
    <property type="nucleotide sequence ID" value="NZ_BMII01000053.1"/>
</dbReference>
<evidence type="ECO:0000256" key="1">
    <source>
        <dbReference type="ARBA" id="ARBA00022636"/>
    </source>
</evidence>
<dbReference type="SUPFAM" id="SSF141371">
    <property type="entry name" value="PilZ domain-like"/>
    <property type="match status" value="2"/>
</dbReference>
<sequence length="221" mass="24839">MIKTPVSELLDDLRLIDIGMDLFVEIHFANGKKVQSRSSLIGFQINRFILIEFPTKDFSEAYQHMLANAEIVVRAMTNSGFKDIIAFKSTILSVVNLPVRMLCLSVPKSITKKKVREQLRVDIEQDVFIMHNDNKIIAKMLDFSLTGCFVTLAPKSMALEQDAEIDVAISIDENLSGILTGTAVKVQQFDTEMTVGVKFSDEHPELKNKLFSHFLVSTANK</sequence>
<organism evidence="6 7">
    <name type="scientific">Shewanella inventionis</name>
    <dbReference type="NCBI Taxonomy" id="1738770"/>
    <lineage>
        <taxon>Bacteria</taxon>
        <taxon>Pseudomonadati</taxon>
        <taxon>Pseudomonadota</taxon>
        <taxon>Gammaproteobacteria</taxon>
        <taxon>Alteromonadales</taxon>
        <taxon>Shewanellaceae</taxon>
        <taxon>Shewanella</taxon>
    </lineage>
</organism>
<evidence type="ECO:0000313" key="7">
    <source>
        <dbReference type="Proteomes" id="UP000617555"/>
    </source>
</evidence>
<dbReference type="InterPro" id="IPR009926">
    <property type="entry name" value="T3SS_YcgR_PilZN"/>
</dbReference>
<evidence type="ECO:0000256" key="3">
    <source>
        <dbReference type="ARBA" id="ARBA00023143"/>
    </source>
</evidence>
<keyword evidence="7" id="KW-1185">Reference proteome</keyword>
<dbReference type="InterPro" id="IPR009875">
    <property type="entry name" value="PilZ_domain"/>
</dbReference>
<proteinExistence type="predicted"/>
<evidence type="ECO:0000259" key="5">
    <source>
        <dbReference type="Pfam" id="PF12945"/>
    </source>
</evidence>
<dbReference type="Pfam" id="PF12945">
    <property type="entry name" value="PilZNR"/>
    <property type="match status" value="1"/>
</dbReference>
<evidence type="ECO:0008006" key="8">
    <source>
        <dbReference type="Google" id="ProtNLM"/>
    </source>
</evidence>
<feature type="domain" description="Type III secretion system flagellar brake protein YcgR PilZN" evidence="5">
    <location>
        <begin position="18"/>
        <end position="107"/>
    </location>
</feature>